<sequence>MASTDEFLSGEVFAVAGASNDRSKFGNRVLRHYLAHGKRAIPVHPTETEVEGLAVARTLANLPEPVWGLSIITPPRVTERLVEEAAAAGIERIWMQPGAESPAAIARARELGLEVIAGGPCVLVELR</sequence>
<dbReference type="Proteomes" id="UP000316921">
    <property type="component" value="Chromosome"/>
</dbReference>
<dbReference type="InterPro" id="IPR036291">
    <property type="entry name" value="NAD(P)-bd_dom_sf"/>
</dbReference>
<evidence type="ECO:0000313" key="2">
    <source>
        <dbReference type="EMBL" id="QDU69128.1"/>
    </source>
</evidence>
<proteinExistence type="predicted"/>
<feature type="domain" description="CoA-binding" evidence="1">
    <location>
        <begin position="7"/>
        <end position="99"/>
    </location>
</feature>
<evidence type="ECO:0000259" key="1">
    <source>
        <dbReference type="SMART" id="SM00881"/>
    </source>
</evidence>
<keyword evidence="3" id="KW-1185">Reference proteome</keyword>
<dbReference type="Pfam" id="PF13380">
    <property type="entry name" value="CoA_binding_2"/>
    <property type="match status" value="1"/>
</dbReference>
<accession>A0A518BQ87</accession>
<dbReference type="Gene3D" id="3.40.50.720">
    <property type="entry name" value="NAD(P)-binding Rossmann-like Domain"/>
    <property type="match status" value="1"/>
</dbReference>
<dbReference type="PANTHER" id="PTHR33303:SF2">
    <property type="entry name" value="COA-BINDING DOMAIN-CONTAINING PROTEIN"/>
    <property type="match status" value="1"/>
</dbReference>
<dbReference type="SMART" id="SM00881">
    <property type="entry name" value="CoA_binding"/>
    <property type="match status" value="1"/>
</dbReference>
<reference evidence="2 3" key="1">
    <citation type="submission" date="2019-02" db="EMBL/GenBank/DDBJ databases">
        <title>Deep-cultivation of Planctomycetes and their phenomic and genomic characterization uncovers novel biology.</title>
        <authorList>
            <person name="Wiegand S."/>
            <person name="Jogler M."/>
            <person name="Boedeker C."/>
            <person name="Pinto D."/>
            <person name="Vollmers J."/>
            <person name="Rivas-Marin E."/>
            <person name="Kohn T."/>
            <person name="Peeters S.H."/>
            <person name="Heuer A."/>
            <person name="Rast P."/>
            <person name="Oberbeckmann S."/>
            <person name="Bunk B."/>
            <person name="Jeske O."/>
            <person name="Meyerdierks A."/>
            <person name="Storesund J.E."/>
            <person name="Kallscheuer N."/>
            <person name="Luecker S."/>
            <person name="Lage O.M."/>
            <person name="Pohl T."/>
            <person name="Merkel B.J."/>
            <person name="Hornburger P."/>
            <person name="Mueller R.-W."/>
            <person name="Bruemmer F."/>
            <person name="Labrenz M."/>
            <person name="Spormann A.M."/>
            <person name="Op den Camp H."/>
            <person name="Overmann J."/>
            <person name="Amann R."/>
            <person name="Jetten M.S.M."/>
            <person name="Mascher T."/>
            <person name="Medema M.H."/>
            <person name="Devos D.P."/>
            <person name="Kaster A.-K."/>
            <person name="Ovreas L."/>
            <person name="Rohde M."/>
            <person name="Galperin M.Y."/>
            <person name="Jogler C."/>
        </authorList>
    </citation>
    <scope>NUCLEOTIDE SEQUENCE [LARGE SCALE GENOMIC DNA]</scope>
    <source>
        <strain evidence="2 3">Pla133</strain>
    </source>
</reference>
<dbReference type="RefSeq" id="WP_145068746.1">
    <property type="nucleotide sequence ID" value="NZ_CP036287.1"/>
</dbReference>
<gene>
    <name evidence="2" type="ORF">Pla133_42440</name>
</gene>
<dbReference type="InterPro" id="IPR003781">
    <property type="entry name" value="CoA-bd"/>
</dbReference>
<dbReference type="AlphaFoldDB" id="A0A518BQ87"/>
<evidence type="ECO:0000313" key="3">
    <source>
        <dbReference type="Proteomes" id="UP000316921"/>
    </source>
</evidence>
<dbReference type="PANTHER" id="PTHR33303">
    <property type="entry name" value="CYTOPLASMIC PROTEIN-RELATED"/>
    <property type="match status" value="1"/>
</dbReference>
<organism evidence="2 3">
    <name type="scientific">Engelhardtia mirabilis</name>
    <dbReference type="NCBI Taxonomy" id="2528011"/>
    <lineage>
        <taxon>Bacteria</taxon>
        <taxon>Pseudomonadati</taxon>
        <taxon>Planctomycetota</taxon>
        <taxon>Planctomycetia</taxon>
        <taxon>Planctomycetia incertae sedis</taxon>
        <taxon>Engelhardtia</taxon>
    </lineage>
</organism>
<dbReference type="KEGG" id="pbap:Pla133_42440"/>
<dbReference type="EMBL" id="CP036287">
    <property type="protein sequence ID" value="QDU69128.1"/>
    <property type="molecule type" value="Genomic_DNA"/>
</dbReference>
<protein>
    <recommendedName>
        <fullName evidence="1">CoA-binding domain-containing protein</fullName>
    </recommendedName>
</protein>
<name>A0A518BQ87_9BACT</name>
<dbReference type="SUPFAM" id="SSF51735">
    <property type="entry name" value="NAD(P)-binding Rossmann-fold domains"/>
    <property type="match status" value="1"/>
</dbReference>